<name>A0A8J2XAW6_ZYGB2</name>
<accession>A0A8J2XAW6</accession>
<evidence type="ECO:0000259" key="9">
    <source>
        <dbReference type="PROSITE" id="PS50250"/>
    </source>
</evidence>
<evidence type="ECO:0000256" key="6">
    <source>
        <dbReference type="ARBA" id="ARBA00023054"/>
    </source>
</evidence>
<feature type="compositionally biased region" description="Basic and acidic residues" evidence="8">
    <location>
        <begin position="605"/>
        <end position="614"/>
    </location>
</feature>
<reference evidence="11" key="1">
    <citation type="journal article" date="2013" name="Genome Announc.">
        <title>Genome sequence of the food spoilage yeast Zygosaccharomyces bailii CLIB 213(T).</title>
        <authorList>
            <person name="Galeote V."/>
            <person name="Bigey F."/>
            <person name="Devillers H."/>
            <person name="Neuveglise C."/>
            <person name="Dequin S."/>
        </authorList>
    </citation>
    <scope>NUCLEOTIDE SEQUENCE [LARGE SCALE GENOMIC DNA]</scope>
    <source>
        <strain evidence="11">CLIB 213 / ATCC 58445 / CBS 680 / CCRC 21525 / NBRC 1098 / NCYC 1416 / NRRL Y-2227</strain>
    </source>
</reference>
<keyword evidence="11" id="KW-1185">Reference proteome</keyword>
<comment type="subcellular location">
    <subcellularLocation>
        <location evidence="1 7">Cytoplasm</location>
    </subcellularLocation>
</comment>
<comment type="function">
    <text evidence="7">RNA-binding component of the eukaryotic translation initiation factor 3 (eIF-3) complex, which is involved in protein synthesis of a specialized repertoire of mRNAs and, together with other initiation factors, stimulates binding of mRNA and methionyl-tRNAi to the 40S ribosome. The eIF-3 complex specifically targets and initiates translation of a subset of mRNAs involved in cell proliferation.</text>
</comment>
<feature type="region of interest" description="Disordered" evidence="8">
    <location>
        <begin position="503"/>
        <end position="548"/>
    </location>
</feature>
<dbReference type="Proteomes" id="UP000019375">
    <property type="component" value="Unassembled WGS sequence"/>
</dbReference>
<evidence type="ECO:0000313" key="11">
    <source>
        <dbReference type="Proteomes" id="UP000019375"/>
    </source>
</evidence>
<dbReference type="EMBL" id="HG316465">
    <property type="protein sequence ID" value="CDF91575.1"/>
    <property type="molecule type" value="Genomic_DNA"/>
</dbReference>
<proteinExistence type="inferred from homology"/>
<keyword evidence="4 7" id="KW-0694">RNA-binding</keyword>
<dbReference type="OrthoDB" id="18884at2759"/>
<dbReference type="GO" id="GO:0043614">
    <property type="term" value="C:multi-eIF complex"/>
    <property type="evidence" value="ECO:0007669"/>
    <property type="project" value="TreeGrafter"/>
</dbReference>
<evidence type="ECO:0000256" key="5">
    <source>
        <dbReference type="ARBA" id="ARBA00022917"/>
    </source>
</evidence>
<dbReference type="InterPro" id="IPR054711">
    <property type="entry name" value="eIF3a_PCI_TPR-like"/>
</dbReference>
<feature type="compositionally biased region" description="Low complexity" evidence="8">
    <location>
        <begin position="978"/>
        <end position="997"/>
    </location>
</feature>
<dbReference type="InterPro" id="IPR027512">
    <property type="entry name" value="EIF3A"/>
</dbReference>
<dbReference type="GO" id="GO:0001732">
    <property type="term" value="P:formation of cytoplasmic translation initiation complex"/>
    <property type="evidence" value="ECO:0007669"/>
    <property type="project" value="UniProtKB-UniRule"/>
</dbReference>
<gene>
    <name evidence="7" type="primary">TIF32</name>
    <name evidence="10" type="ORF">BN860_02080g</name>
</gene>
<feature type="compositionally biased region" description="Basic and acidic residues" evidence="8">
    <location>
        <begin position="521"/>
        <end position="531"/>
    </location>
</feature>
<dbReference type="GO" id="GO:0071541">
    <property type="term" value="C:eukaryotic translation initiation factor 3 complex, eIF3m"/>
    <property type="evidence" value="ECO:0007669"/>
    <property type="project" value="TreeGrafter"/>
</dbReference>
<comment type="similarity">
    <text evidence="7">Belongs to the eIF-3 subunit A family.</text>
</comment>
<dbReference type="PANTHER" id="PTHR14005">
    <property type="entry name" value="EUKARYOTIC TRANSLATION INITIATION FACTOR 3, THETA SUBUNIT"/>
    <property type="match status" value="1"/>
</dbReference>
<feature type="compositionally biased region" description="Acidic residues" evidence="8">
    <location>
        <begin position="532"/>
        <end position="541"/>
    </location>
</feature>
<dbReference type="HAMAP" id="MF_03000">
    <property type="entry name" value="eIF3a"/>
    <property type="match status" value="1"/>
</dbReference>
<dbReference type="Gene3D" id="1.25.40.860">
    <property type="match status" value="1"/>
</dbReference>
<dbReference type="PANTHER" id="PTHR14005:SF0">
    <property type="entry name" value="EUKARYOTIC TRANSLATION INITIATION FACTOR 3 SUBUNIT A"/>
    <property type="match status" value="1"/>
</dbReference>
<feature type="region of interest" description="Disordered" evidence="8">
    <location>
        <begin position="605"/>
        <end position="627"/>
    </location>
</feature>
<evidence type="ECO:0000256" key="8">
    <source>
        <dbReference type="SAM" id="MobiDB-lite"/>
    </source>
</evidence>
<sequence length="1020" mass="116919">MPPPALRPENALKRADELISVDQHQGALQSLYEYLTARRIRWAQPSTVEPIVFRFLELGVELKKGKLIKDGLHQYKKLVQGTPEGLVSVGAVARKYIDLVEAKMASEQAKANESQKEEEDEDLESSVTPENLLLSVYETDQSIGGFNDEAVTSWMKFTWESYRAVLDLLRNNSQLEITYSGVVNRSMNFCLKYQRKNEFKRLAEMLRQHLDAANYQQSKTGNNIVDLSDPETLQRYLDQRFHLVNACVKLELWHEAFKAIDDVYHLMKMSTRPTKPSTLANYYENLARVFFVSGNQTLHTAAWEKFYKLYTTNKNATDEQLSHYASLILLSALAMQPDFLPTVGYDPQMRLYRFLDFDSKRTRKDAIDSALQEDTYKRIDPDIKELYELLEVKYDFNTIKHDLAKLLPQLEKKSYFAQYSDLLGNVIMRKLIVSASQSYTSVNTDELYSAITLPAPWNLSYWDIEKALLQAAIEDYVSFSIDHASNSVTFAKDPFEIFAGEEEQAADQAEDEEEGGEEREDGDKEQIKEDGGEGEGEETANEPEPVVVTRNTFIRNKLAQLSESLEDEEEFKTGSYLEKVKIARQTLIKQTQDIIDNAKRYAEERAKKSQEQRQKNMASAAENAEQDAEIRQQRMMEEKAAIEAKMEEDAQRRLVERKRREFEALKEIELKKFIKEINEKGHAQIDPEEAKNLDITDIRKIIVEQLSKDKQDLEERMNYSLKKLDHTERALRKVELPALQKQANEMTAKDSTRNEELKAKIVKKAKQEYDARMADHDRLVGVYSDYEKLKNHLKSAHDAKMGSVIAEKRAALEEAKKARIEEVRRQRYEELVAERDAKAAEKQKEERARKQAEAARKQDEILQRQREQEELALKKQQERSPATTGSTGAPATFAERMRAKHSNPFGSAQRPREELDRAAERQRQMEEAALNKQSTVSQSRSSLGTRPSNPFGAARKPKEELDRIAERQRQLEEAALNKAKPGAASPASPASPASQPEAPKPKTGMTFAERMRAKRAAGQK</sequence>
<feature type="compositionally biased region" description="Basic and acidic residues" evidence="8">
    <location>
        <begin position="956"/>
        <end position="972"/>
    </location>
</feature>
<feature type="compositionally biased region" description="Acidic residues" evidence="8">
    <location>
        <begin position="503"/>
        <end position="520"/>
    </location>
</feature>
<dbReference type="AlphaFoldDB" id="A0A8J2XAW6"/>
<feature type="compositionally biased region" description="Basic and acidic residues" evidence="8">
    <location>
        <begin position="836"/>
        <end position="878"/>
    </location>
</feature>
<dbReference type="FunFam" id="4.10.860.10:FF:000001">
    <property type="entry name" value="Eukaryotic translation initiation factor 3 subunit A"/>
    <property type="match status" value="1"/>
</dbReference>
<evidence type="ECO:0000313" key="10">
    <source>
        <dbReference type="EMBL" id="CDF91575.1"/>
    </source>
</evidence>
<comment type="subunit">
    <text evidence="7">Component of the eukaryotic translation initiation factor 3 (eIF-3) complex.</text>
</comment>
<evidence type="ECO:0000256" key="3">
    <source>
        <dbReference type="ARBA" id="ARBA00022540"/>
    </source>
</evidence>
<dbReference type="PROSITE" id="PS50250">
    <property type="entry name" value="PCI"/>
    <property type="match status" value="1"/>
</dbReference>
<feature type="compositionally biased region" description="Low complexity" evidence="8">
    <location>
        <begin position="879"/>
        <end position="894"/>
    </location>
</feature>
<dbReference type="GO" id="GO:0002188">
    <property type="term" value="P:translation reinitiation"/>
    <property type="evidence" value="ECO:0007669"/>
    <property type="project" value="TreeGrafter"/>
</dbReference>
<dbReference type="Pfam" id="PF22591">
    <property type="entry name" value="eIF3a_PCI_TPR-like"/>
    <property type="match status" value="1"/>
</dbReference>
<dbReference type="GO" id="GO:0016282">
    <property type="term" value="C:eukaryotic 43S preinitiation complex"/>
    <property type="evidence" value="ECO:0007669"/>
    <property type="project" value="UniProtKB-UniRule"/>
</dbReference>
<keyword evidence="6" id="KW-0175">Coiled coil</keyword>
<keyword evidence="5 7" id="KW-0648">Protein biosynthesis</keyword>
<dbReference type="GO" id="GO:0033290">
    <property type="term" value="C:eukaryotic 48S preinitiation complex"/>
    <property type="evidence" value="ECO:0007669"/>
    <property type="project" value="UniProtKB-UniRule"/>
</dbReference>
<evidence type="ECO:0000256" key="7">
    <source>
        <dbReference type="HAMAP-Rule" id="MF_03000"/>
    </source>
</evidence>
<dbReference type="GO" id="GO:0003743">
    <property type="term" value="F:translation initiation factor activity"/>
    <property type="evidence" value="ECO:0007669"/>
    <property type="project" value="UniProtKB-UniRule"/>
</dbReference>
<evidence type="ECO:0000256" key="4">
    <source>
        <dbReference type="ARBA" id="ARBA00022884"/>
    </source>
</evidence>
<keyword evidence="3 7" id="KW-0396">Initiation factor</keyword>
<dbReference type="SMART" id="SM00088">
    <property type="entry name" value="PINT"/>
    <property type="match status" value="1"/>
</dbReference>
<feature type="compositionally biased region" description="Polar residues" evidence="8">
    <location>
        <begin position="931"/>
        <end position="948"/>
    </location>
</feature>
<dbReference type="InterPro" id="IPR000717">
    <property type="entry name" value="PCI_dom"/>
</dbReference>
<evidence type="ECO:0000256" key="1">
    <source>
        <dbReference type="ARBA" id="ARBA00004496"/>
    </source>
</evidence>
<feature type="domain" description="PCI" evidence="9">
    <location>
        <begin position="298"/>
        <end position="495"/>
    </location>
</feature>
<evidence type="ECO:0000256" key="2">
    <source>
        <dbReference type="ARBA" id="ARBA00022490"/>
    </source>
</evidence>
<organism evidence="10 11">
    <name type="scientific">Zygosaccharomyces bailii (strain CLIB 213 / ATCC 58445 / CBS 680 / BCRC 21525 / NBRC 1098 / NCYC 1416 / NRRL Y-2227)</name>
    <dbReference type="NCBI Taxonomy" id="1333698"/>
    <lineage>
        <taxon>Eukaryota</taxon>
        <taxon>Fungi</taxon>
        <taxon>Dikarya</taxon>
        <taxon>Ascomycota</taxon>
        <taxon>Saccharomycotina</taxon>
        <taxon>Saccharomycetes</taxon>
        <taxon>Saccharomycetales</taxon>
        <taxon>Saccharomycetaceae</taxon>
        <taxon>Zygosaccharomyces</taxon>
    </lineage>
</organism>
<feature type="region of interest" description="Disordered" evidence="8">
    <location>
        <begin position="836"/>
        <end position="1020"/>
    </location>
</feature>
<dbReference type="GO" id="GO:0003729">
    <property type="term" value="F:mRNA binding"/>
    <property type="evidence" value="ECO:0007669"/>
    <property type="project" value="TreeGrafter"/>
</dbReference>
<protein>
    <recommendedName>
        <fullName evidence="7">Eukaryotic translation initiation factor 3 subunit A</fullName>
        <shortName evidence="7">eIF3a</shortName>
    </recommendedName>
    <alternativeName>
        <fullName evidence="7">Eukaryotic translation initiation factor 3 110 kDa subunit homolog</fullName>
        <shortName evidence="7">eIF3 p110</shortName>
    </alternativeName>
    <alternativeName>
        <fullName evidence="7">Translation initiation factor eIF3, p110 subunit homolog</fullName>
    </alternativeName>
</protein>
<feature type="compositionally biased region" description="Basic and acidic residues" evidence="8">
    <location>
        <begin position="910"/>
        <end position="926"/>
    </location>
</feature>
<dbReference type="GO" id="GO:0071540">
    <property type="term" value="C:eukaryotic translation initiation factor 3 complex, eIF3e"/>
    <property type="evidence" value="ECO:0007669"/>
    <property type="project" value="TreeGrafter"/>
</dbReference>
<dbReference type="Gene3D" id="4.10.860.10">
    <property type="entry name" value="UVR domain"/>
    <property type="match status" value="1"/>
</dbReference>
<keyword evidence="2 7" id="KW-0963">Cytoplasm</keyword>